<gene>
    <name evidence="2" type="ORF">VC82_582</name>
</gene>
<organism evidence="2 3">
    <name type="scientific">Flagellimonas lutaonensis</name>
    <dbReference type="NCBI Taxonomy" id="516051"/>
    <lineage>
        <taxon>Bacteria</taxon>
        <taxon>Pseudomonadati</taxon>
        <taxon>Bacteroidota</taxon>
        <taxon>Flavobacteriia</taxon>
        <taxon>Flavobacteriales</taxon>
        <taxon>Flavobacteriaceae</taxon>
        <taxon>Flagellimonas</taxon>
    </lineage>
</organism>
<dbReference type="EMBL" id="CP011071">
    <property type="protein sequence ID" value="AKA34255.1"/>
    <property type="molecule type" value="Genomic_DNA"/>
</dbReference>
<dbReference type="Proteomes" id="UP000032726">
    <property type="component" value="Chromosome"/>
</dbReference>
<name>A0A0D5YPL4_9FLAO</name>
<keyword evidence="3" id="KW-1185">Reference proteome</keyword>
<dbReference type="AlphaFoldDB" id="A0A0D5YPL4"/>
<accession>A0A0D5YPL4</accession>
<dbReference type="HOGENOM" id="CLU_1363682_0_0_10"/>
<sequence>MDTLQQDRFTSLDLDLPLWDRIFTVAPLVVIGTKEDEGYDLAPKHMAMPLGHGLYFGFVCTPRHGTYQNVKKNRAFTVSFPTPDQIVPTSLSASPRTEDISKSEGTVKALPLIKAATIDAPLLRGAYLYLECELYKVIDGFDDNSLVAGTIKAAHINKDYLRMSEKDERQQLHDHPLLAYIAHGRFAKIKDTHVFPFPKDFKK</sequence>
<dbReference type="Pfam" id="PF01613">
    <property type="entry name" value="Flavin_Reduct"/>
    <property type="match status" value="1"/>
</dbReference>
<feature type="domain" description="Flavin reductase like" evidence="1">
    <location>
        <begin position="26"/>
        <end position="160"/>
    </location>
</feature>
<reference evidence="2 3" key="1">
    <citation type="submission" date="2015-03" db="EMBL/GenBank/DDBJ databases">
        <title>Complete genome sequence of Muricauda lutaonensis CC-HSB-11T, isolated from a coastal hot spring.</title>
        <authorList>
            <person name="Kim K.M."/>
        </authorList>
    </citation>
    <scope>NUCLEOTIDE SEQUENCE [LARGE SCALE GENOMIC DNA]</scope>
    <source>
        <strain evidence="2 3">CC-HSB-11</strain>
    </source>
</reference>
<dbReference type="STRING" id="516051.VC82_582"/>
<dbReference type="OrthoDB" id="1523782at2"/>
<dbReference type="Gene3D" id="2.30.110.10">
    <property type="entry name" value="Electron Transport, Fmn-binding Protein, Chain A"/>
    <property type="match status" value="1"/>
</dbReference>
<dbReference type="GO" id="GO:0010181">
    <property type="term" value="F:FMN binding"/>
    <property type="evidence" value="ECO:0007669"/>
    <property type="project" value="InterPro"/>
</dbReference>
<dbReference type="InterPro" id="IPR002563">
    <property type="entry name" value="Flavin_Rdtase-like_dom"/>
</dbReference>
<dbReference type="RefSeq" id="WP_045801041.1">
    <property type="nucleotide sequence ID" value="NZ_CP011071.1"/>
</dbReference>
<evidence type="ECO:0000313" key="2">
    <source>
        <dbReference type="EMBL" id="AKA34255.1"/>
    </source>
</evidence>
<evidence type="ECO:0000313" key="3">
    <source>
        <dbReference type="Proteomes" id="UP000032726"/>
    </source>
</evidence>
<dbReference type="KEGG" id="mlt:VC82_582"/>
<protein>
    <recommendedName>
        <fullName evidence="1">Flavin reductase like domain-containing protein</fullName>
    </recommendedName>
</protein>
<dbReference type="SUPFAM" id="SSF50475">
    <property type="entry name" value="FMN-binding split barrel"/>
    <property type="match status" value="1"/>
</dbReference>
<dbReference type="InterPro" id="IPR012349">
    <property type="entry name" value="Split_barrel_FMN-bd"/>
</dbReference>
<proteinExistence type="predicted"/>
<dbReference type="GO" id="GO:0016646">
    <property type="term" value="F:oxidoreductase activity, acting on the CH-NH group of donors, NAD or NADP as acceptor"/>
    <property type="evidence" value="ECO:0007669"/>
    <property type="project" value="UniProtKB-ARBA"/>
</dbReference>
<evidence type="ECO:0000259" key="1">
    <source>
        <dbReference type="Pfam" id="PF01613"/>
    </source>
</evidence>
<dbReference type="PATRIC" id="fig|516051.4.peg.606"/>